<reference evidence="2 3" key="3">
    <citation type="journal article" date="2008" name="BMC Genomics">
        <title>The genome of the versatile nitrogen fixer Azorhizobium caulinodans ORS571.</title>
        <authorList>
            <person name="Lee KB."/>
            <person name="Backer P.D."/>
            <person name="Aono T."/>
            <person name="Liu CT."/>
            <person name="Suzuki S."/>
            <person name="Suzuki T."/>
            <person name="Kaneko T."/>
            <person name="Yamada M."/>
            <person name="Tabata S."/>
            <person name="Kupfer D.M."/>
            <person name="Najar F.Z."/>
            <person name="Wiley G.B."/>
            <person name="Roe B."/>
            <person name="Binnewies T.T."/>
            <person name="Ussery D.W."/>
            <person name="D'Haeze W."/>
            <person name="Herder J.D."/>
            <person name="Gevers D."/>
            <person name="Vereecke D."/>
            <person name="Holsters M."/>
            <person name="Oyaizu H."/>
        </authorList>
    </citation>
    <scope>NUCLEOTIDE SEQUENCE [LARGE SCALE GENOMIC DNA]</scope>
    <source>
        <strain evidence="3">ATCC 43989 / DSM 5975 / JCM 20966 / LMG 6465 / NBRC 14845 / NCIMB 13405 / ORS 571</strain>
    </source>
</reference>
<dbReference type="eggNOG" id="COG1587">
    <property type="taxonomic scope" value="Bacteria"/>
</dbReference>
<dbReference type="HOGENOM" id="CLU_011276_10_2_5"/>
<name>A8IJ73_AZOC5</name>
<dbReference type="GO" id="GO:0033014">
    <property type="term" value="P:tetrapyrrole biosynthetic process"/>
    <property type="evidence" value="ECO:0007669"/>
    <property type="project" value="InterPro"/>
</dbReference>
<dbReference type="SUPFAM" id="SSF69618">
    <property type="entry name" value="HemD-like"/>
    <property type="match status" value="1"/>
</dbReference>
<protein>
    <submittedName>
        <fullName evidence="2">Uroporphyrinogen-III synthase</fullName>
    </submittedName>
</protein>
<evidence type="ECO:0000313" key="3">
    <source>
        <dbReference type="Proteomes" id="UP000000270"/>
    </source>
</evidence>
<dbReference type="KEGG" id="azc:AZC_0260"/>
<dbReference type="CDD" id="cd06578">
    <property type="entry name" value="HemD"/>
    <property type="match status" value="1"/>
</dbReference>
<reference evidence="2 3" key="6">
    <citation type="journal article" date="2011" name="Appl. Environ. Microbiol.">
        <title>Involvement of the azorhizobial chromosome partition gene (parA) in the onset of bacteroid differentiation during Sesbania rostrata stem nodule development.</title>
        <authorList>
            <person name="Liu CT."/>
            <person name="Lee KB."/>
            <person name="Wang YS."/>
            <person name="Peng MH."/>
            <person name="Lee KT."/>
            <person name="Suzuki S."/>
            <person name="Suzuki T."/>
            <person name="Oyaizu H."/>
        </authorList>
    </citation>
    <scope>NUCLEOTIDE SEQUENCE [LARGE SCALE GENOMIC DNA]</scope>
    <source>
        <strain evidence="3">ATCC 43989 / DSM 5975 / JCM 20966 / LMG 6465 / NBRC 14845 / NCIMB 13405 / ORS 571</strain>
    </source>
</reference>
<accession>A8IJ73</accession>
<dbReference type="GO" id="GO:0004852">
    <property type="term" value="F:uroporphyrinogen-III synthase activity"/>
    <property type="evidence" value="ECO:0007669"/>
    <property type="project" value="InterPro"/>
</dbReference>
<dbReference type="STRING" id="438753.AZC_0260"/>
<dbReference type="Proteomes" id="UP000000270">
    <property type="component" value="Chromosome"/>
</dbReference>
<dbReference type="InterPro" id="IPR003754">
    <property type="entry name" value="4pyrrol_synth_uPrphyn_synth"/>
</dbReference>
<dbReference type="Pfam" id="PF02602">
    <property type="entry name" value="HEM4"/>
    <property type="match status" value="1"/>
</dbReference>
<evidence type="ECO:0000313" key="2">
    <source>
        <dbReference type="EMBL" id="BAF86258.1"/>
    </source>
</evidence>
<gene>
    <name evidence="2" type="ordered locus">AZC_0260</name>
</gene>
<proteinExistence type="predicted"/>
<sequence>MRLLVTRPQPGAGDTARRLAALGHDAIVDPMLRVAQTHAPLPTGDFTAIAFTSVNGVKALAAHAEKTRVRHLPAFAVGSRTAQAARAAGFADVTDCAGDVIALGTALKALPPGSRVLHAAGAERAGDLEGDLAPAGISLALAVLYRTLPADQLAPETLAALKSGAVAAALHYSARTVESLLEATARGDVTGPFLALRQLCLSHAVAAPLRALGATTEVSQTPDEDALLTLL</sequence>
<dbReference type="InterPro" id="IPR036108">
    <property type="entry name" value="4pyrrol_syn_uPrphyn_synt_sf"/>
</dbReference>
<reference evidence="2 3" key="4">
    <citation type="journal article" date="2009" name="Appl. Environ. Microbiol.">
        <title>Comparative genome-wide transcriptional profiling of Azorhizobium caulinodans ORS571 grown under free-living and symbiotic conditions.</title>
        <authorList>
            <person name="Tsukada S."/>
            <person name="Aono T."/>
            <person name="Akiba N."/>
            <person name="Lee KB."/>
            <person name="Liu CT."/>
            <person name="Toyazaki H."/>
            <person name="Oyaizu H."/>
        </authorList>
    </citation>
    <scope>NUCLEOTIDE SEQUENCE [LARGE SCALE GENOMIC DNA]</scope>
    <source>
        <strain evidence="3">ATCC 43989 / DSM 5975 / JCM 20966 / LMG 6465 / NBRC 14845 / NCIMB 13405 / ORS 571</strain>
    </source>
</reference>
<dbReference type="Gene3D" id="3.40.50.10090">
    <property type="match status" value="2"/>
</dbReference>
<dbReference type="RefSeq" id="WP_012168791.1">
    <property type="nucleotide sequence ID" value="NC_009937.1"/>
</dbReference>
<evidence type="ECO:0000259" key="1">
    <source>
        <dbReference type="Pfam" id="PF02602"/>
    </source>
</evidence>
<reference evidence="2 3" key="1">
    <citation type="journal article" date="2007" name="Appl. Environ. Microbiol.">
        <title>Rhizobial factors required for stem nodule maturation and maintenance in Sesbania rostrata-Azorhizobium caulinodans ORS571 symbiosis.</title>
        <authorList>
            <person name="Suzuki S."/>
            <person name="Aono T."/>
            <person name="Lee KB."/>
            <person name="Suzuki T."/>
            <person name="Liu CT."/>
            <person name="Miwa H."/>
            <person name="Wakao S."/>
            <person name="Iki T."/>
            <person name="Oyaizu H."/>
        </authorList>
    </citation>
    <scope>NUCLEOTIDE SEQUENCE [LARGE SCALE GENOMIC DNA]</scope>
    <source>
        <strain evidence="3">ATCC 43989 / DSM 5975 / JCM 20966 / LMG 6465 / NBRC 14845 / NCIMB 13405 / ORS 571</strain>
    </source>
</reference>
<organism evidence="2 3">
    <name type="scientific">Azorhizobium caulinodans (strain ATCC 43989 / DSM 5975 / JCM 20966 / LMG 6465 / NBRC 14845 / NCIMB 13405 / ORS 571)</name>
    <dbReference type="NCBI Taxonomy" id="438753"/>
    <lineage>
        <taxon>Bacteria</taxon>
        <taxon>Pseudomonadati</taxon>
        <taxon>Pseudomonadota</taxon>
        <taxon>Alphaproteobacteria</taxon>
        <taxon>Hyphomicrobiales</taxon>
        <taxon>Xanthobacteraceae</taxon>
        <taxon>Azorhizobium</taxon>
    </lineage>
</organism>
<feature type="domain" description="Tetrapyrrole biosynthesis uroporphyrinogen III synthase" evidence="1">
    <location>
        <begin position="15"/>
        <end position="228"/>
    </location>
</feature>
<keyword evidence="3" id="KW-1185">Reference proteome</keyword>
<reference evidence="3" key="2">
    <citation type="submission" date="2007-04" db="EMBL/GenBank/DDBJ databases">
        <title>Complete genome sequence of the nitrogen-fixing bacterium Azorhizobium caulinodans ORS571.</title>
        <authorList>
            <person name="Lee K.B."/>
            <person name="Backer P.D."/>
            <person name="Aono T."/>
            <person name="Liu C.T."/>
            <person name="Suzuki S."/>
            <person name="Suzuki T."/>
            <person name="Kaneko T."/>
            <person name="Yamada M."/>
            <person name="Tabata S."/>
            <person name="Kupfer D.M."/>
            <person name="Najar F.Z."/>
            <person name="Wiley G.B."/>
            <person name="Roe B."/>
            <person name="Binnewies T."/>
            <person name="Ussery D."/>
            <person name="Vereecke D."/>
            <person name="Gevers D."/>
            <person name="Holsters M."/>
            <person name="Oyaizu H."/>
        </authorList>
    </citation>
    <scope>NUCLEOTIDE SEQUENCE [LARGE SCALE GENOMIC DNA]</scope>
    <source>
        <strain evidence="3">ATCC 43989 / DSM 5975 / JCM 20966 / LMG 6465 / NBRC 14845 / NCIMB 13405 / ORS 571</strain>
    </source>
</reference>
<dbReference type="AlphaFoldDB" id="A8IJ73"/>
<dbReference type="EMBL" id="AP009384">
    <property type="protein sequence ID" value="BAF86258.1"/>
    <property type="molecule type" value="Genomic_DNA"/>
</dbReference>
<reference evidence="2 3" key="5">
    <citation type="journal article" date="2010" name="Appl. Environ. Microbiol.">
        <title>phrR-like gene praR of Azorhizobium caulinodans ORS571 is essential for symbiosis with Sesbania rostrata and is involved in expression of reb genes.</title>
        <authorList>
            <person name="Akiba N."/>
            <person name="Aono T."/>
            <person name="Toyazaki H."/>
            <person name="Sato S."/>
            <person name="Oyaizu H."/>
        </authorList>
    </citation>
    <scope>NUCLEOTIDE SEQUENCE [LARGE SCALE GENOMIC DNA]</scope>
    <source>
        <strain evidence="3">ATCC 43989 / DSM 5975 / JCM 20966 / LMG 6465 / NBRC 14845 / NCIMB 13405 / ORS 571</strain>
    </source>
</reference>